<dbReference type="GO" id="GO:0003700">
    <property type="term" value="F:DNA-binding transcription factor activity"/>
    <property type="evidence" value="ECO:0007669"/>
    <property type="project" value="InterPro"/>
</dbReference>
<dbReference type="PROSITE" id="PS50949">
    <property type="entry name" value="HTH_GNTR"/>
    <property type="match status" value="1"/>
</dbReference>
<dbReference type="InterPro" id="IPR036388">
    <property type="entry name" value="WH-like_DNA-bd_sf"/>
</dbReference>
<dbReference type="AlphaFoldDB" id="A0A9E5MMZ9"/>
<keyword evidence="6" id="KW-1185">Reference proteome</keyword>
<reference evidence="5" key="1">
    <citation type="submission" date="2020-03" db="EMBL/GenBank/DDBJ databases">
        <authorList>
            <person name="Guo F."/>
        </authorList>
    </citation>
    <scope>NUCLEOTIDE SEQUENCE</scope>
    <source>
        <strain evidence="5">JCM 30134</strain>
    </source>
</reference>
<dbReference type="PANTHER" id="PTHR44846:SF1">
    <property type="entry name" value="MANNOSYL-D-GLYCERATE TRANSPORT_METABOLISM SYSTEM REPRESSOR MNGR-RELATED"/>
    <property type="match status" value="1"/>
</dbReference>
<dbReference type="SUPFAM" id="SSF64288">
    <property type="entry name" value="Chorismate lyase-like"/>
    <property type="match status" value="1"/>
</dbReference>
<dbReference type="Gene3D" id="3.40.1410.10">
    <property type="entry name" value="Chorismate lyase-like"/>
    <property type="match status" value="1"/>
</dbReference>
<dbReference type="InterPro" id="IPR036390">
    <property type="entry name" value="WH_DNA-bd_sf"/>
</dbReference>
<feature type="domain" description="HTH gntR-type" evidence="4">
    <location>
        <begin position="22"/>
        <end position="90"/>
    </location>
</feature>
<evidence type="ECO:0000256" key="1">
    <source>
        <dbReference type="ARBA" id="ARBA00023015"/>
    </source>
</evidence>
<dbReference type="SMART" id="SM00345">
    <property type="entry name" value="HTH_GNTR"/>
    <property type="match status" value="1"/>
</dbReference>
<accession>A0A9E5MMZ9</accession>
<dbReference type="InterPro" id="IPR050679">
    <property type="entry name" value="Bact_HTH_transcr_reg"/>
</dbReference>
<dbReference type="PANTHER" id="PTHR44846">
    <property type="entry name" value="MANNOSYL-D-GLYCERATE TRANSPORT/METABOLISM SYSTEM REPRESSOR MNGR-RELATED"/>
    <property type="match status" value="1"/>
</dbReference>
<proteinExistence type="predicted"/>
<evidence type="ECO:0000313" key="6">
    <source>
        <dbReference type="Proteomes" id="UP000787472"/>
    </source>
</evidence>
<dbReference type="InterPro" id="IPR000524">
    <property type="entry name" value="Tscrpt_reg_HTH_GntR"/>
</dbReference>
<dbReference type="InterPro" id="IPR028978">
    <property type="entry name" value="Chorismate_lyase_/UTRA_dom_sf"/>
</dbReference>
<protein>
    <submittedName>
        <fullName evidence="5">GntR family transcriptional regulator</fullName>
    </submittedName>
</protein>
<dbReference type="GO" id="GO:0045892">
    <property type="term" value="P:negative regulation of DNA-templated transcription"/>
    <property type="evidence" value="ECO:0007669"/>
    <property type="project" value="TreeGrafter"/>
</dbReference>
<comment type="caution">
    <text evidence="5">The sequence shown here is derived from an EMBL/GenBank/DDBJ whole genome shotgun (WGS) entry which is preliminary data.</text>
</comment>
<evidence type="ECO:0000256" key="3">
    <source>
        <dbReference type="ARBA" id="ARBA00023163"/>
    </source>
</evidence>
<dbReference type="Gene3D" id="1.10.10.10">
    <property type="entry name" value="Winged helix-like DNA-binding domain superfamily/Winged helix DNA-binding domain"/>
    <property type="match status" value="1"/>
</dbReference>
<dbReference type="PRINTS" id="PR00035">
    <property type="entry name" value="HTHGNTR"/>
</dbReference>
<name>A0A9E5MMZ9_9GAMM</name>
<dbReference type="CDD" id="cd07377">
    <property type="entry name" value="WHTH_GntR"/>
    <property type="match status" value="1"/>
</dbReference>
<gene>
    <name evidence="5" type="ORF">G8770_16825</name>
</gene>
<evidence type="ECO:0000256" key="2">
    <source>
        <dbReference type="ARBA" id="ARBA00023125"/>
    </source>
</evidence>
<dbReference type="GO" id="GO:0003677">
    <property type="term" value="F:DNA binding"/>
    <property type="evidence" value="ECO:0007669"/>
    <property type="project" value="UniProtKB-KW"/>
</dbReference>
<dbReference type="SMART" id="SM00866">
    <property type="entry name" value="UTRA"/>
    <property type="match status" value="1"/>
</dbReference>
<dbReference type="Proteomes" id="UP000787472">
    <property type="component" value="Unassembled WGS sequence"/>
</dbReference>
<dbReference type="InterPro" id="IPR011663">
    <property type="entry name" value="UTRA"/>
</dbReference>
<keyword evidence="3" id="KW-0804">Transcription</keyword>
<organism evidence="5 6">
    <name type="scientific">Pseudomaricurvus hydrocarbonicus</name>
    <dbReference type="NCBI Taxonomy" id="1470433"/>
    <lineage>
        <taxon>Bacteria</taxon>
        <taxon>Pseudomonadati</taxon>
        <taxon>Pseudomonadota</taxon>
        <taxon>Gammaproteobacteria</taxon>
        <taxon>Cellvibrionales</taxon>
        <taxon>Cellvibrionaceae</taxon>
        <taxon>Pseudomaricurvus</taxon>
    </lineage>
</organism>
<keyword evidence="1" id="KW-0805">Transcription regulation</keyword>
<evidence type="ECO:0000313" key="5">
    <source>
        <dbReference type="EMBL" id="NHO67214.1"/>
    </source>
</evidence>
<sequence>MTTVLELFSLNQIQSLHGESPAPLYHQLYSLLKGAILNGTIASGVQMPTEQQLAEAFDVSRITAKRAMDELAAEALVERRRGKGTHVIHEYKPKPVKAPLVGMLQDLESMGRQTHVKVLLCEKKAPPTHIRELMQVPEGEDVYHMIRVRSKDGEPFGYYTSWTQGLTSRITASQVKKKTRLELFREQGIHLTHVTQTISAVAADEELARELKTEVGAPLISLTRHSYSGTDPEVLVDYMQLYYHPDRFQYRMDLELEK</sequence>
<dbReference type="Pfam" id="PF07702">
    <property type="entry name" value="UTRA"/>
    <property type="match status" value="1"/>
</dbReference>
<dbReference type="Pfam" id="PF00392">
    <property type="entry name" value="GntR"/>
    <property type="match status" value="1"/>
</dbReference>
<dbReference type="SUPFAM" id="SSF46785">
    <property type="entry name" value="Winged helix' DNA-binding domain"/>
    <property type="match status" value="1"/>
</dbReference>
<evidence type="ECO:0000259" key="4">
    <source>
        <dbReference type="PROSITE" id="PS50949"/>
    </source>
</evidence>
<dbReference type="EMBL" id="JAAONZ010000015">
    <property type="protein sequence ID" value="NHO67214.1"/>
    <property type="molecule type" value="Genomic_DNA"/>
</dbReference>
<dbReference type="RefSeq" id="WP_167189504.1">
    <property type="nucleotide sequence ID" value="NZ_JAAONZ010000015.1"/>
</dbReference>
<keyword evidence="2" id="KW-0238">DNA-binding</keyword>